<reference evidence="1 2" key="1">
    <citation type="submission" date="2018-01" db="EMBL/GenBank/DDBJ databases">
        <title>Genome sequence of a Cantenovulum-like bacteria.</title>
        <authorList>
            <person name="Tan W.R."/>
            <person name="Lau N.-S."/>
            <person name="Go F."/>
            <person name="Amirul A.-A.A."/>
        </authorList>
    </citation>
    <scope>NUCLEOTIDE SEQUENCE [LARGE SCALE GENOMIC DNA]</scope>
    <source>
        <strain evidence="1 2">CCB-QB4</strain>
    </source>
</reference>
<organism evidence="1 2">
    <name type="scientific">Saccharobesus litoralis</name>
    <dbReference type="NCBI Taxonomy" id="2172099"/>
    <lineage>
        <taxon>Bacteria</taxon>
        <taxon>Pseudomonadati</taxon>
        <taxon>Pseudomonadota</taxon>
        <taxon>Gammaproteobacteria</taxon>
        <taxon>Alteromonadales</taxon>
        <taxon>Alteromonadaceae</taxon>
        <taxon>Saccharobesus</taxon>
    </lineage>
</organism>
<protein>
    <submittedName>
        <fullName evidence="1">Uncharacterized protein</fullName>
    </submittedName>
</protein>
<accession>A0A2S0VQ48</accession>
<dbReference type="EMBL" id="CP026604">
    <property type="protein sequence ID" value="AWB66210.1"/>
    <property type="molecule type" value="Genomic_DNA"/>
</dbReference>
<evidence type="ECO:0000313" key="1">
    <source>
        <dbReference type="EMBL" id="AWB66210.1"/>
    </source>
</evidence>
<dbReference type="KEGG" id="cate:C2869_07070"/>
<evidence type="ECO:0000313" key="2">
    <source>
        <dbReference type="Proteomes" id="UP000244441"/>
    </source>
</evidence>
<keyword evidence="2" id="KW-1185">Reference proteome</keyword>
<name>A0A2S0VQ48_9ALTE</name>
<gene>
    <name evidence="1" type="ORF">C2869_07070</name>
</gene>
<dbReference type="Proteomes" id="UP000244441">
    <property type="component" value="Chromosome"/>
</dbReference>
<dbReference type="AlphaFoldDB" id="A0A2S0VQ48"/>
<proteinExistence type="predicted"/>
<sequence length="146" mass="16572">MMQCSARTELERLFQTLSSDEISFESITTSAFTQARAKFSEQAFVELNQDCILAPFYSHSDYKKWNGFRLLSVDGSLLELPPESALYKAYGKLNPQARLPGARLSQLYDPLNQLTLEKLRGQVFHLDLIQNQSLTAQFTLLSGLFI</sequence>